<sequence length="30" mass="3704">MIEESSSICDSYLHKVQLRHQRWEETRIDN</sequence>
<proteinExistence type="predicted"/>
<dbReference type="AlphaFoldDB" id="A0A098BFX8"/>
<name>A0A098BFX8_9NOCA</name>
<accession>A0A098BFX8</accession>
<evidence type="ECO:0000313" key="2">
    <source>
        <dbReference type="Proteomes" id="UP000042997"/>
    </source>
</evidence>
<evidence type="ECO:0000313" key="1">
    <source>
        <dbReference type="EMBL" id="CDZ87087.1"/>
    </source>
</evidence>
<protein>
    <submittedName>
        <fullName evidence="1">Uncharacterized protein</fullName>
    </submittedName>
</protein>
<dbReference type="EMBL" id="CCSD01000030">
    <property type="protein sequence ID" value="CDZ87087.1"/>
    <property type="molecule type" value="Genomic_DNA"/>
</dbReference>
<gene>
    <name evidence="1" type="ORF">RHRU231_210013</name>
</gene>
<dbReference type="Proteomes" id="UP000042997">
    <property type="component" value="Unassembled WGS sequence"/>
</dbReference>
<reference evidence="1 2" key="1">
    <citation type="journal article" date="2014" name="Genome Announc.">
        <title>Draft Genome Sequence of Propane- and Butane-Oxidizing Actinobacterium Rhodococcus ruber IEGM 231.</title>
        <authorList>
            <person name="Ivshina I.B."/>
            <person name="Kuyukina M.S."/>
            <person name="Krivoruchko A.V."/>
            <person name="Barbe V."/>
            <person name="Fischer C."/>
        </authorList>
    </citation>
    <scope>NUCLEOTIDE SEQUENCE [LARGE SCALE GENOMIC DNA]</scope>
</reference>
<organism evidence="1 2">
    <name type="scientific">Rhodococcus ruber</name>
    <dbReference type="NCBI Taxonomy" id="1830"/>
    <lineage>
        <taxon>Bacteria</taxon>
        <taxon>Bacillati</taxon>
        <taxon>Actinomycetota</taxon>
        <taxon>Actinomycetes</taxon>
        <taxon>Mycobacteriales</taxon>
        <taxon>Nocardiaceae</taxon>
        <taxon>Rhodococcus</taxon>
    </lineage>
</organism>